<dbReference type="PANTHER" id="PTHR12975">
    <property type="entry name" value="TRANSPORT PROTEIN TRAPP"/>
    <property type="match status" value="1"/>
</dbReference>
<feature type="region of interest" description="Disordered" evidence="1">
    <location>
        <begin position="230"/>
        <end position="280"/>
    </location>
</feature>
<dbReference type="InterPro" id="IPR057651">
    <property type="entry name" value="Ig_TPPC8_C"/>
</dbReference>
<dbReference type="AlphaFoldDB" id="A0A8X6X7E7"/>
<sequence length="305" mass="34475">MILLLVIIWKAKVCRNGKDHIIIGLHHVPIHSLDPSTVELKTPSIEAEDIALESEESEIDQLQNIVPSDLAVTAMLKCSLKHPFEIQHNFSVKRIVIVPVEFIVRSTSDMDLNVVIDNLSHVESGGAFNTEDGYSHLVQRFTWVNGTKRELQVKPHCTVQISLQAMFCAPGTYNLEGRDVECDNFRKKMTISFVFILKFLTERKLEFSGGNAEGVYTQCEKKRKTMREKIKNQKEGANGMPGTSRTHKRPKTKWRRSGTNGGRSRKESIAKENHGGAERGDSQQLALSLIAVERLMLCEFKKFLT</sequence>
<dbReference type="PANTHER" id="PTHR12975:SF6">
    <property type="entry name" value="TRAFFICKING PROTEIN PARTICLE COMPLEX SUBUNIT 8"/>
    <property type="match status" value="1"/>
</dbReference>
<evidence type="ECO:0000313" key="4">
    <source>
        <dbReference type="Proteomes" id="UP000886998"/>
    </source>
</evidence>
<reference evidence="3" key="1">
    <citation type="submission" date="2020-08" db="EMBL/GenBank/DDBJ databases">
        <title>Multicomponent nature underlies the extraordinary mechanical properties of spider dragline silk.</title>
        <authorList>
            <person name="Kono N."/>
            <person name="Nakamura H."/>
            <person name="Mori M."/>
            <person name="Yoshida Y."/>
            <person name="Ohtoshi R."/>
            <person name="Malay A.D."/>
            <person name="Moran D.A.P."/>
            <person name="Tomita M."/>
            <person name="Numata K."/>
            <person name="Arakawa K."/>
        </authorList>
    </citation>
    <scope>NUCLEOTIDE SEQUENCE</scope>
</reference>
<organism evidence="3 4">
    <name type="scientific">Trichonephila inaurata madagascariensis</name>
    <dbReference type="NCBI Taxonomy" id="2747483"/>
    <lineage>
        <taxon>Eukaryota</taxon>
        <taxon>Metazoa</taxon>
        <taxon>Ecdysozoa</taxon>
        <taxon>Arthropoda</taxon>
        <taxon>Chelicerata</taxon>
        <taxon>Arachnida</taxon>
        <taxon>Araneae</taxon>
        <taxon>Araneomorphae</taxon>
        <taxon>Entelegynae</taxon>
        <taxon>Araneoidea</taxon>
        <taxon>Nephilidae</taxon>
        <taxon>Trichonephila</taxon>
        <taxon>Trichonephila inaurata</taxon>
    </lineage>
</organism>
<dbReference type="EMBL" id="BMAV01005923">
    <property type="protein sequence ID" value="GFY47384.1"/>
    <property type="molecule type" value="Genomic_DNA"/>
</dbReference>
<accession>A0A8X6X7E7</accession>
<dbReference type="Proteomes" id="UP000886998">
    <property type="component" value="Unassembled WGS sequence"/>
</dbReference>
<evidence type="ECO:0000259" key="2">
    <source>
        <dbReference type="Pfam" id="PF24542"/>
    </source>
</evidence>
<proteinExistence type="predicted"/>
<evidence type="ECO:0000256" key="1">
    <source>
        <dbReference type="SAM" id="MobiDB-lite"/>
    </source>
</evidence>
<keyword evidence="4" id="KW-1185">Reference proteome</keyword>
<comment type="caution">
    <text evidence="3">The sequence shown here is derived from an EMBL/GenBank/DDBJ whole genome shotgun (WGS) entry which is preliminary data.</text>
</comment>
<feature type="compositionally biased region" description="Basic residues" evidence="1">
    <location>
        <begin position="245"/>
        <end position="256"/>
    </location>
</feature>
<evidence type="ECO:0000313" key="3">
    <source>
        <dbReference type="EMBL" id="GFY47384.1"/>
    </source>
</evidence>
<dbReference type="InterPro" id="IPR024420">
    <property type="entry name" value="TRAPP_III_complex_Trs85"/>
</dbReference>
<name>A0A8X6X7E7_9ARAC</name>
<feature type="domain" description="TPPC8 C-terminal Ig-like" evidence="2">
    <location>
        <begin position="75"/>
        <end position="182"/>
    </location>
</feature>
<protein>
    <submittedName>
        <fullName evidence="3">Trafficking protein particle complex subunit 8</fullName>
    </submittedName>
</protein>
<feature type="compositionally biased region" description="Basic and acidic residues" evidence="1">
    <location>
        <begin position="264"/>
        <end position="280"/>
    </location>
</feature>
<dbReference type="Pfam" id="PF24542">
    <property type="entry name" value="Ig_TPPC8_C"/>
    <property type="match status" value="1"/>
</dbReference>
<gene>
    <name evidence="3" type="primary">TRAPPC8_2</name>
    <name evidence="3" type="ORF">TNIN_249241</name>
</gene>
<dbReference type="GO" id="GO:1990072">
    <property type="term" value="C:TRAPPIII protein complex"/>
    <property type="evidence" value="ECO:0007669"/>
    <property type="project" value="TreeGrafter"/>
</dbReference>